<dbReference type="EMBL" id="STGT01000008">
    <property type="protein sequence ID" value="THV10291.1"/>
    <property type="molecule type" value="Genomic_DNA"/>
</dbReference>
<organism evidence="2 3">
    <name type="scientific">Rhizobium rhizophilum</name>
    <dbReference type="NCBI Taxonomy" id="1850373"/>
    <lineage>
        <taxon>Bacteria</taxon>
        <taxon>Pseudomonadati</taxon>
        <taxon>Pseudomonadota</taxon>
        <taxon>Alphaproteobacteria</taxon>
        <taxon>Hyphomicrobiales</taxon>
        <taxon>Rhizobiaceae</taxon>
        <taxon>Rhizobium/Agrobacterium group</taxon>
        <taxon>Rhizobium</taxon>
    </lineage>
</organism>
<proteinExistence type="predicted"/>
<dbReference type="InterPro" id="IPR023296">
    <property type="entry name" value="Glyco_hydro_beta-prop_sf"/>
</dbReference>
<dbReference type="Pfam" id="PF24793">
    <property type="entry name" value="GINT1_N"/>
    <property type="match status" value="1"/>
</dbReference>
<sequence>MDASSARTSGQAAHVPLRIGLLTDRRHGFDNWQLALIDRLLTDDRFCLQSAIVCPPKRAAAPAAFRLAATLERSTLGRQPDYVPISPGIADLPFITLDDLPDRDWGNELDLVLAISPLATPQDAFSALPFGTWRLSFLDEASGDADWYGYEEVITNKPSTNLSITVWRAGDRGAETLATADFNTKFSAVRNADFIKERAVTLVMRELRRLAETRVITTLSTSTARPAPQPPGLGKLLPYTASVGRNLLARGREAAETKFKIGAPPWALFVGNGPPEDFDPRTAVLLKPDDDEIRADPFLFQHDGETYVFYEAYTPSNFKGRIAVGRLVDDRLETMGIALKAEHHLSYPFVFRHADGIFMIPETNQARRLEVWRCVEFPLRWELHATALEGQSSADSALFPFAGKWWLFTNLSEFHAYEDHCSELHVFEVDGPDLKWLKPHRNNPVVMGSTEARNGGRPFEHGGRLYRPSQRNEYGIYGYGLNIMEVEELDLDSYSERCIRTIKPDFAPGIIACHHMDASNGRYVIDAMFADQADLLR</sequence>
<comment type="caution">
    <text evidence="2">The sequence shown here is derived from an EMBL/GenBank/DDBJ whole genome shotgun (WGS) entry which is preliminary data.</text>
</comment>
<evidence type="ECO:0000259" key="1">
    <source>
        <dbReference type="Pfam" id="PF24793"/>
    </source>
</evidence>
<evidence type="ECO:0000313" key="2">
    <source>
        <dbReference type="EMBL" id="THV10291.1"/>
    </source>
</evidence>
<dbReference type="SUPFAM" id="SSF75005">
    <property type="entry name" value="Arabinanase/levansucrase/invertase"/>
    <property type="match status" value="1"/>
</dbReference>
<name>A0ABY2QMZ7_9HYPH</name>
<dbReference type="InterPro" id="IPR056442">
    <property type="entry name" value="GINT1_N"/>
</dbReference>
<protein>
    <recommendedName>
        <fullName evidence="1">Glucosamine inositolphosphorylceramide transferase 1 N-terminal domain-containing protein</fullName>
    </recommendedName>
</protein>
<feature type="domain" description="Glucosamine inositolphosphorylceramide transferase 1 N-terminal" evidence="1">
    <location>
        <begin position="294"/>
        <end position="497"/>
    </location>
</feature>
<keyword evidence="3" id="KW-1185">Reference proteome</keyword>
<dbReference type="Proteomes" id="UP000309667">
    <property type="component" value="Unassembled WGS sequence"/>
</dbReference>
<evidence type="ECO:0000313" key="3">
    <source>
        <dbReference type="Proteomes" id="UP000309667"/>
    </source>
</evidence>
<gene>
    <name evidence="2" type="ORF">E9677_23725</name>
</gene>
<accession>A0ABY2QMZ7</accession>
<reference evidence="2 3" key="1">
    <citation type="submission" date="2019-04" db="EMBL/GenBank/DDBJ databases">
        <title>Genome sequence of strain 7209-2.</title>
        <authorList>
            <person name="Gao J."/>
            <person name="Sun J."/>
        </authorList>
    </citation>
    <scope>NUCLEOTIDE SEQUENCE [LARGE SCALE GENOMIC DNA]</scope>
    <source>
        <strain evidence="2 3">7209-2</strain>
    </source>
</reference>